<keyword evidence="1" id="KW-1133">Transmembrane helix</keyword>
<reference evidence="2" key="1">
    <citation type="submission" date="2021-01" db="EMBL/GenBank/DDBJ databases">
        <authorList>
            <consortium name="Genoscope - CEA"/>
            <person name="William W."/>
        </authorList>
    </citation>
    <scope>NUCLEOTIDE SEQUENCE</scope>
</reference>
<feature type="transmembrane region" description="Helical" evidence="1">
    <location>
        <begin position="166"/>
        <end position="188"/>
    </location>
</feature>
<evidence type="ECO:0000313" key="2">
    <source>
        <dbReference type="EMBL" id="CAD8214910.1"/>
    </source>
</evidence>
<dbReference type="AlphaFoldDB" id="A0A8S1YM33"/>
<feature type="transmembrane region" description="Helical" evidence="1">
    <location>
        <begin position="116"/>
        <end position="142"/>
    </location>
</feature>
<keyword evidence="1" id="KW-0472">Membrane</keyword>
<evidence type="ECO:0000256" key="1">
    <source>
        <dbReference type="SAM" id="Phobius"/>
    </source>
</evidence>
<sequence length="215" mass="24962">MCTDCSTLIVCTSFLFQRLCLYYQQLHNLATLNWMLFGLFECFIIQQNRFTLLTQLYATHHSACTTGLFVLFTSTSNQLATNLLNRDPNILSYYLDYSAPSSAIASKQYMIFNSHLPIYCCWATCSTSVNITTQIIVFLFIYRCHTPKYSPPYTKEVSMKIRNSSYLLWLLLLCSCLKTHIAILYVPLYCTSTQFSDKWTSYTPGQDQFFLHVQF</sequence>
<gene>
    <name evidence="2" type="ORF">POCTA_138.1.T1940014</name>
</gene>
<proteinExistence type="predicted"/>
<evidence type="ECO:0000313" key="3">
    <source>
        <dbReference type="Proteomes" id="UP000683925"/>
    </source>
</evidence>
<comment type="caution">
    <text evidence="2">The sequence shown here is derived from an EMBL/GenBank/DDBJ whole genome shotgun (WGS) entry which is preliminary data.</text>
</comment>
<keyword evidence="1" id="KW-0812">Transmembrane</keyword>
<protein>
    <submittedName>
        <fullName evidence="2">Uncharacterized protein</fullName>
    </submittedName>
</protein>
<name>A0A8S1YM33_PAROT</name>
<keyword evidence="3" id="KW-1185">Reference proteome</keyword>
<accession>A0A8S1YM33</accession>
<organism evidence="2 3">
    <name type="scientific">Paramecium octaurelia</name>
    <dbReference type="NCBI Taxonomy" id="43137"/>
    <lineage>
        <taxon>Eukaryota</taxon>
        <taxon>Sar</taxon>
        <taxon>Alveolata</taxon>
        <taxon>Ciliophora</taxon>
        <taxon>Intramacronucleata</taxon>
        <taxon>Oligohymenophorea</taxon>
        <taxon>Peniculida</taxon>
        <taxon>Parameciidae</taxon>
        <taxon>Paramecium</taxon>
    </lineage>
</organism>
<dbReference type="Proteomes" id="UP000683925">
    <property type="component" value="Unassembled WGS sequence"/>
</dbReference>
<dbReference type="EMBL" id="CAJJDP010000198">
    <property type="protein sequence ID" value="CAD8214910.1"/>
    <property type="molecule type" value="Genomic_DNA"/>
</dbReference>